<name>A0A6B2JFC5_9RHOB</name>
<dbReference type="AlphaFoldDB" id="A0A6B2JFC5"/>
<keyword evidence="1" id="KW-1133">Transmembrane helix</keyword>
<proteinExistence type="predicted"/>
<keyword evidence="1" id="KW-0472">Membrane</keyword>
<sequence length="124" mass="13271">MTTPDRARTPVIGIALGYLSACWLGAVGMIGAVFLEEGWATASVPALMGFLLFAPILCLPVAALMRWLIHLLAGPRWAYAVTGGALGLFWGFLLLPVPLAAGFGLWGALCGLVDRWVEGRFRTR</sequence>
<feature type="transmembrane region" description="Helical" evidence="1">
    <location>
        <begin position="47"/>
        <end position="69"/>
    </location>
</feature>
<keyword evidence="3" id="KW-1185">Reference proteome</keyword>
<dbReference type="RefSeq" id="WP_163889442.1">
    <property type="nucleotide sequence ID" value="NZ_JAAFYS010000001.1"/>
</dbReference>
<accession>A0A6B2JFC5</accession>
<feature type="transmembrane region" description="Helical" evidence="1">
    <location>
        <begin position="12"/>
        <end position="35"/>
    </location>
</feature>
<evidence type="ECO:0000313" key="2">
    <source>
        <dbReference type="EMBL" id="NDU99720.1"/>
    </source>
</evidence>
<dbReference type="EMBL" id="JAAGAB010000001">
    <property type="protein sequence ID" value="NDU99720.1"/>
    <property type="molecule type" value="Genomic_DNA"/>
</dbReference>
<keyword evidence="1" id="KW-0812">Transmembrane</keyword>
<evidence type="ECO:0000256" key="1">
    <source>
        <dbReference type="SAM" id="Phobius"/>
    </source>
</evidence>
<dbReference type="Proteomes" id="UP000474757">
    <property type="component" value="Unassembled WGS sequence"/>
</dbReference>
<evidence type="ECO:0000313" key="3">
    <source>
        <dbReference type="Proteomes" id="UP000474757"/>
    </source>
</evidence>
<comment type="caution">
    <text evidence="2">The sequence shown here is derived from an EMBL/GenBank/DDBJ whole genome shotgun (WGS) entry which is preliminary data.</text>
</comment>
<protein>
    <submittedName>
        <fullName evidence="2">Uncharacterized protein</fullName>
    </submittedName>
</protein>
<organism evidence="2 3">
    <name type="scientific">Pseudoroseicyclus tamaricis</name>
    <dbReference type="NCBI Taxonomy" id="2705421"/>
    <lineage>
        <taxon>Bacteria</taxon>
        <taxon>Pseudomonadati</taxon>
        <taxon>Pseudomonadota</taxon>
        <taxon>Alphaproteobacteria</taxon>
        <taxon>Rhodobacterales</taxon>
        <taxon>Paracoccaceae</taxon>
        <taxon>Pseudoroseicyclus</taxon>
    </lineage>
</organism>
<gene>
    <name evidence="2" type="ORF">GZA08_01870</name>
</gene>
<reference evidence="2 3" key="1">
    <citation type="submission" date="2020-02" db="EMBL/GenBank/DDBJ databases">
        <title>Pseudoroseicyclus tamarix, sp. nov., isolated from offshore sediment of a Tamarix chinensis forest.</title>
        <authorList>
            <person name="Gai Y."/>
        </authorList>
    </citation>
    <scope>NUCLEOTIDE SEQUENCE [LARGE SCALE GENOMIC DNA]</scope>
    <source>
        <strain evidence="2 3">CLL3-39</strain>
    </source>
</reference>